<keyword evidence="3" id="KW-1133">Transmembrane helix</keyword>
<feature type="transmembrane region" description="Helical" evidence="3">
    <location>
        <begin position="328"/>
        <end position="347"/>
    </location>
</feature>
<dbReference type="EMBL" id="RYYV01000005">
    <property type="protein sequence ID" value="RUL76760.1"/>
    <property type="molecule type" value="Genomic_DNA"/>
</dbReference>
<feature type="transmembrane region" description="Helical" evidence="3">
    <location>
        <begin position="112"/>
        <end position="131"/>
    </location>
</feature>
<feature type="transmembrane region" description="Helical" evidence="3">
    <location>
        <begin position="353"/>
        <end position="370"/>
    </location>
</feature>
<dbReference type="Proteomes" id="UP000274358">
    <property type="component" value="Unassembled WGS sequence"/>
</dbReference>
<proteinExistence type="predicted"/>
<keyword evidence="3" id="KW-0812">Transmembrane</keyword>
<dbReference type="PANTHER" id="PTHR44227:SF3">
    <property type="entry name" value="PROTEIN O-MANNOSYL-TRANSFERASE TMTC4"/>
    <property type="match status" value="1"/>
</dbReference>
<feature type="transmembrane region" description="Helical" evidence="3">
    <location>
        <begin position="193"/>
        <end position="211"/>
    </location>
</feature>
<evidence type="ECO:0000256" key="2">
    <source>
        <dbReference type="ARBA" id="ARBA00022803"/>
    </source>
</evidence>
<keyword evidence="5" id="KW-1185">Reference proteome</keyword>
<protein>
    <recommendedName>
        <fullName evidence="6">Tetratricopeptide repeat protein</fullName>
    </recommendedName>
</protein>
<reference evidence="4 5" key="1">
    <citation type="submission" date="2018-12" db="EMBL/GenBank/DDBJ databases">
        <title>Dyella dinghuensis sp. nov. DHOA06 and Dyella choica sp. nov. 4M-K27, isolated from forest soil.</title>
        <authorList>
            <person name="Qiu L.-H."/>
            <person name="Gao Z.-H."/>
        </authorList>
    </citation>
    <scope>NUCLEOTIDE SEQUENCE [LARGE SCALE GENOMIC DNA]</scope>
    <source>
        <strain evidence="4 5">4M-K27</strain>
    </source>
</reference>
<dbReference type="RefSeq" id="WP_126684320.1">
    <property type="nucleotide sequence ID" value="NZ_RYYV01000005.1"/>
</dbReference>
<accession>A0A3S0PN41</accession>
<organism evidence="4 5">
    <name type="scientific">Dyella choica</name>
    <dbReference type="NCBI Taxonomy" id="1927959"/>
    <lineage>
        <taxon>Bacteria</taxon>
        <taxon>Pseudomonadati</taxon>
        <taxon>Pseudomonadota</taxon>
        <taxon>Gammaproteobacteria</taxon>
        <taxon>Lysobacterales</taxon>
        <taxon>Rhodanobacteraceae</taxon>
        <taxon>Dyella</taxon>
    </lineage>
</organism>
<keyword evidence="2" id="KW-0802">TPR repeat</keyword>
<feature type="transmembrane region" description="Helical" evidence="3">
    <location>
        <begin position="298"/>
        <end position="316"/>
    </location>
</feature>
<feature type="transmembrane region" description="Helical" evidence="3">
    <location>
        <begin position="377"/>
        <end position="397"/>
    </location>
</feature>
<gene>
    <name evidence="4" type="ORF">EKH80_08595</name>
</gene>
<name>A0A3S0PN41_9GAMM</name>
<sequence length="634" mass="71196">MVLVLAVCTALYWPALHGPFLFDDFPNLAALTSIDHVSSWRDLGIYLSQPRSFPGRPLAMLSFLLQKSAWPDHPFPFRLVNIGLHLLNGVLVFLLVLRLARTYLADQADERRAWLAANLATAAWLLDPIQISGVLLVVQRMTLLMAFFVLLGLQAYLRALLETNAQDWRRGIWMMLGLGACTGLAFLSKENGILLPLYALALDATVLRQAVRRLPSRLSWLRRLLIWPVVLFVLGYLLWQIPVQWGVHGFRDFTLGERLLTEPRALASYLDKSFVPRFGLYGLYHDSFVVSQGWFNPWTTGPCLLALLAALVVAVVGTRRWPLLSLGILWYLGGQLLESSTVMLELYFEHRNYLPLMGVMAALAIGIARETPQRRRLYLLVCGLWLMACCLTTALSARVYSSAERLAATWAHNQPDSIRAQSFLAQQLLQHGMVDQSLQVIDAIDVRHPANAGLAENRLYLLCMQGRLTAADVQRMDDILRIAPFDRSGFENMSTLRELAANGRCPAFDDQAWLHSADILLGNPAYRNDGLAAGFLHYQKHFWAVAHGRLDMTIQELDETYRNDPDAEIPRLRAKYLASASLYGQAISTLRSADYSRLPLLRRLLVDDRAIDAAAIVEIEKMRNPGAPAASKSQ</sequence>
<keyword evidence="1" id="KW-0677">Repeat</keyword>
<evidence type="ECO:0000313" key="4">
    <source>
        <dbReference type="EMBL" id="RUL76760.1"/>
    </source>
</evidence>
<keyword evidence="3" id="KW-0472">Membrane</keyword>
<feature type="transmembrane region" description="Helical" evidence="3">
    <location>
        <begin position="79"/>
        <end position="100"/>
    </location>
</feature>
<dbReference type="AlphaFoldDB" id="A0A3S0PN41"/>
<feature type="transmembrane region" description="Helical" evidence="3">
    <location>
        <begin position="137"/>
        <end position="159"/>
    </location>
</feature>
<dbReference type="InterPro" id="IPR052346">
    <property type="entry name" value="O-mannosyl-transferase_TMTC"/>
</dbReference>
<evidence type="ECO:0000256" key="3">
    <source>
        <dbReference type="SAM" id="Phobius"/>
    </source>
</evidence>
<dbReference type="PANTHER" id="PTHR44227">
    <property type="match status" value="1"/>
</dbReference>
<evidence type="ECO:0000313" key="5">
    <source>
        <dbReference type="Proteomes" id="UP000274358"/>
    </source>
</evidence>
<evidence type="ECO:0000256" key="1">
    <source>
        <dbReference type="ARBA" id="ARBA00022737"/>
    </source>
</evidence>
<dbReference type="OrthoDB" id="8566379at2"/>
<evidence type="ECO:0008006" key="6">
    <source>
        <dbReference type="Google" id="ProtNLM"/>
    </source>
</evidence>
<comment type="caution">
    <text evidence="4">The sequence shown here is derived from an EMBL/GenBank/DDBJ whole genome shotgun (WGS) entry which is preliminary data.</text>
</comment>
<feature type="transmembrane region" description="Helical" evidence="3">
    <location>
        <begin position="171"/>
        <end position="187"/>
    </location>
</feature>
<feature type="transmembrane region" description="Helical" evidence="3">
    <location>
        <begin position="223"/>
        <end position="241"/>
    </location>
</feature>